<dbReference type="Pfam" id="PF13290">
    <property type="entry name" value="CHB_HEX_C_1"/>
    <property type="match status" value="1"/>
</dbReference>
<dbReference type="GO" id="GO:0016301">
    <property type="term" value="F:kinase activity"/>
    <property type="evidence" value="ECO:0007669"/>
    <property type="project" value="UniProtKB-KW"/>
</dbReference>
<feature type="domain" description="LTD" evidence="2">
    <location>
        <begin position="63"/>
        <end position="192"/>
    </location>
</feature>
<dbReference type="SUPFAM" id="SSF74853">
    <property type="entry name" value="Lamin A/C globular tail domain"/>
    <property type="match status" value="1"/>
</dbReference>
<evidence type="ECO:0000259" key="2">
    <source>
        <dbReference type="PROSITE" id="PS51841"/>
    </source>
</evidence>
<keyword evidence="3" id="KW-0808">Transferase</keyword>
<protein>
    <submittedName>
        <fullName evidence="3">CotH kinase family protein</fullName>
    </submittedName>
</protein>
<gene>
    <name evidence="3" type="ORF">I5677_05235</name>
</gene>
<dbReference type="EMBL" id="JAEAGR010000004">
    <property type="protein sequence ID" value="MBH1940298.1"/>
    <property type="molecule type" value="Genomic_DNA"/>
</dbReference>
<feature type="chain" id="PRO_5035268808" evidence="1">
    <location>
        <begin position="22"/>
        <end position="775"/>
    </location>
</feature>
<feature type="signal peptide" evidence="1">
    <location>
        <begin position="1"/>
        <end position="21"/>
    </location>
</feature>
<name>A0A8J7L2C6_9FIRM</name>
<sequence>MRKMKIFFLLMTLIIVLTSCAKTGTTITNTKDVDSGALTVPTSNKPSEHTMSEEVINPSDEYNILGNKNTSKEDQFTVLINEVCSKNSGSIAAKDGEYYDWVELYNPTDKAINLEGYGLSDKASQLFRYTFPKVTIPAGGYLLVYANGSADPNNNNDRNIELLTDFGISAEGETLMLSTSDGTLMDTVTVPAITEGSTYGRQPDGSQNYISLKPTPNTSNHEASTLSSHKEPFFSVESGFYKEPFELTITAAEDQRIYYTTDGTIPTNKSDELQASNSLTVSDRSKNENLYASLSGTTTGKFFAPSILINKATIIRAVAYDEEGNSSKVITKTYFVGFEDKADYYKEVAIISLVTEPEHLFDYNTGIYVTGAVHDSWLNGPEYNANTRYWHQPANYKQSGREWERPAHMEYFDDYGQMKISQEVGIRMRGGASRAFLQKSFNIYARSEYGNNRFTYELFPGLSSEYDGSVINTFKSIMLRNGGNDTELTKIREVMIHRLSSELKFSTQASKPAIVFLNGEFWGLYNLQERYSEEYIESHYGVDKDNVIIVKKDKIDEGEEADIELYQAMLQYLASNDLTISKNYETFSTMMDIESFIDYISVEILVANKDWGSNNVMLWRSRTVEENNPYGDGRWRWMLYDTEYSTGLTYENSLAYDAKYNPSSYRDNTFHTVFNPSCTIGYIFTNLIKNNTFEQQFKARFLEIAEKDFKQDTVLKLLDAYKEAYRPMMVDTTIRYSPLSEEEAIKQFDYEVSKISYFFEKRYNYIIGILGNIFH</sequence>
<dbReference type="Pfam" id="PF00932">
    <property type="entry name" value="LTD"/>
    <property type="match status" value="1"/>
</dbReference>
<dbReference type="Proteomes" id="UP000623269">
    <property type="component" value="Unassembled WGS sequence"/>
</dbReference>
<dbReference type="InterPro" id="IPR036415">
    <property type="entry name" value="Lamin_tail_dom_sf"/>
</dbReference>
<dbReference type="InterPro" id="IPR059177">
    <property type="entry name" value="GH29D-like_dom"/>
</dbReference>
<accession>A0A8J7L2C6</accession>
<dbReference type="InterPro" id="IPR014867">
    <property type="entry name" value="Spore_coat_CotH_CotH2/3/7"/>
</dbReference>
<keyword evidence="3" id="KW-0418">Kinase</keyword>
<dbReference type="Gene3D" id="2.60.40.1260">
    <property type="entry name" value="Lamin Tail domain"/>
    <property type="match status" value="1"/>
</dbReference>
<dbReference type="Pfam" id="PF08757">
    <property type="entry name" value="CotH"/>
    <property type="match status" value="1"/>
</dbReference>
<dbReference type="AlphaFoldDB" id="A0A8J7L2C6"/>
<evidence type="ECO:0000256" key="1">
    <source>
        <dbReference type="SAM" id="SignalP"/>
    </source>
</evidence>
<dbReference type="RefSeq" id="WP_197660526.1">
    <property type="nucleotide sequence ID" value="NZ_JAEAGR010000004.1"/>
</dbReference>
<dbReference type="PROSITE" id="PS51841">
    <property type="entry name" value="LTD"/>
    <property type="match status" value="1"/>
</dbReference>
<dbReference type="PROSITE" id="PS51257">
    <property type="entry name" value="PROKAR_LIPOPROTEIN"/>
    <property type="match status" value="1"/>
</dbReference>
<organism evidence="3 4">
    <name type="scientific">Mobilitalea sibirica</name>
    <dbReference type="NCBI Taxonomy" id="1462919"/>
    <lineage>
        <taxon>Bacteria</taxon>
        <taxon>Bacillati</taxon>
        <taxon>Bacillota</taxon>
        <taxon>Clostridia</taxon>
        <taxon>Lachnospirales</taxon>
        <taxon>Lachnospiraceae</taxon>
        <taxon>Mobilitalea</taxon>
    </lineage>
</organism>
<keyword evidence="1" id="KW-0732">Signal</keyword>
<evidence type="ECO:0000313" key="3">
    <source>
        <dbReference type="EMBL" id="MBH1940298.1"/>
    </source>
</evidence>
<keyword evidence="4" id="KW-1185">Reference proteome</keyword>
<reference evidence="3" key="1">
    <citation type="submission" date="2020-12" db="EMBL/GenBank/DDBJ databases">
        <title>M. sibirica DSM 26468T genome.</title>
        <authorList>
            <person name="Thieme N."/>
            <person name="Rettenmaier R."/>
            <person name="Zverlov V."/>
            <person name="Liebl W."/>
        </authorList>
    </citation>
    <scope>NUCLEOTIDE SEQUENCE</scope>
    <source>
        <strain evidence="3">DSM 26468</strain>
    </source>
</reference>
<evidence type="ECO:0000313" key="4">
    <source>
        <dbReference type="Proteomes" id="UP000623269"/>
    </source>
</evidence>
<dbReference type="InterPro" id="IPR001322">
    <property type="entry name" value="Lamin_tail_dom"/>
</dbReference>
<comment type="caution">
    <text evidence="3">The sequence shown here is derived from an EMBL/GenBank/DDBJ whole genome shotgun (WGS) entry which is preliminary data.</text>
</comment>
<proteinExistence type="predicted"/>